<dbReference type="EMBL" id="CP025084">
    <property type="protein sequence ID" value="AUH03351.1"/>
    <property type="molecule type" value="Genomic_DNA"/>
</dbReference>
<reference evidence="2 3" key="1">
    <citation type="journal article" date="2013" name="Genome Announc.">
        <title>Draft genome sequence of Serratia sp. strain ATCC 39006, a model bacterium for analysis of the biosynthesis and regulation of prodigiosin, a carbapenem, and gas vesicles.</title>
        <authorList>
            <person name="Fineran P.C."/>
            <person name="Iglesias Cans M.C."/>
            <person name="Ramsay J.P."/>
            <person name="Wilf N.M."/>
            <person name="Cossyleon D."/>
            <person name="McNeil M.B."/>
            <person name="Williamson N.R."/>
            <person name="Monson R.E."/>
            <person name="Becher S.A."/>
            <person name="Stanton J.A."/>
            <person name="Brugger K."/>
            <person name="Brown S.D."/>
            <person name="Salmond G.P."/>
        </authorList>
    </citation>
    <scope>NUCLEOTIDE SEQUENCE [LARGE SCALE GENOMIC DNA]</scope>
    <source>
        <strain evidence="2">ATCC 39006</strain>
        <strain evidence="3">ATCC 39006 / SC 11482</strain>
    </source>
</reference>
<evidence type="ECO:0000313" key="4">
    <source>
        <dbReference type="Proteomes" id="UP000233778"/>
    </source>
</evidence>
<protein>
    <submittedName>
        <fullName evidence="2">Nucleoside 2-deoxyribosyltransferase</fullName>
    </submittedName>
</protein>
<sequence length="151" mass="17294">MRRMFLAGPFKSLVNSRSGIMSDESITLFSRIIIFFENIGWNVHSAHRRENWGKDFMTPDACTKKDYEEISRCDCFVAFPGSPVSPGTHIELGWASALGKPIIMLLETQKTYAYLVQGLNQITQVEYIEYENNSINPEIIEQAIKRLEKRG</sequence>
<reference evidence="1 4" key="3">
    <citation type="submission" date="2017-11" db="EMBL/GenBank/DDBJ databases">
        <title>Complete genome sequence of Serratia sp. ATCC 39006 LacA.</title>
        <authorList>
            <person name="Hampton H.G."/>
            <person name="Jackson S.A."/>
            <person name="Jauregui R."/>
            <person name="Poulter G.T.M."/>
            <person name="Salmond G.P.C."/>
            <person name="Fineran P.C."/>
        </authorList>
    </citation>
    <scope>NUCLEOTIDE SEQUENCE [LARGE SCALE GENOMIC DNA]</scope>
    <source>
        <strain evidence="1 4">ATCC 39006</strain>
    </source>
</reference>
<dbReference type="GO" id="GO:0016740">
    <property type="term" value="F:transferase activity"/>
    <property type="evidence" value="ECO:0007669"/>
    <property type="project" value="UniProtKB-KW"/>
</dbReference>
<accession>A0A2I5T395</accession>
<reference evidence="2" key="4">
    <citation type="submission" date="2017-11" db="EMBL/GenBank/DDBJ databases">
        <title>Complete genome sequence of Serratia sp. ATCC 39006.</title>
        <authorList>
            <person name="Hampton H.G."/>
            <person name="Jackson S.A."/>
            <person name="Jauregui R."/>
            <person name="Poulter G.T.M."/>
            <person name="Salmond G.P.C."/>
            <person name="Fineran P.C."/>
        </authorList>
    </citation>
    <scope>NUCLEOTIDE SEQUENCE</scope>
    <source>
        <strain evidence="2">ATCC 39006</strain>
    </source>
</reference>
<dbReference type="Pfam" id="PF05014">
    <property type="entry name" value="Nuc_deoxyrib_tr"/>
    <property type="match status" value="1"/>
</dbReference>
<evidence type="ECO:0000313" key="2">
    <source>
        <dbReference type="EMBL" id="AUH03351.1"/>
    </source>
</evidence>
<dbReference type="Proteomes" id="UP000233778">
    <property type="component" value="Chromosome"/>
</dbReference>
<dbReference type="KEGG" id="sera:Ser39006_003915"/>
<dbReference type="EMBL" id="CP025085">
    <property type="protein sequence ID" value="AUG99036.1"/>
    <property type="molecule type" value="Genomic_DNA"/>
</dbReference>
<dbReference type="InterPro" id="IPR007710">
    <property type="entry name" value="Nucleoside_deoxyribTrfase"/>
</dbReference>
<dbReference type="AlphaFoldDB" id="A0A2I5T395"/>
<evidence type="ECO:0000313" key="1">
    <source>
        <dbReference type="EMBL" id="AUG99036.1"/>
    </source>
</evidence>
<dbReference type="STRING" id="104623.Ser39006_00229"/>
<gene>
    <name evidence="1" type="ORF">CWC46_03915</name>
    <name evidence="2" type="ORF">Ser39006_003915</name>
</gene>
<evidence type="ECO:0000313" key="3">
    <source>
        <dbReference type="Proteomes" id="UP000017700"/>
    </source>
</evidence>
<proteinExistence type="predicted"/>
<dbReference type="RefSeq" id="WP_021013506.1">
    <property type="nucleotide sequence ID" value="NZ_CP025084.1"/>
</dbReference>
<reference evidence="2" key="2">
    <citation type="submission" date="2013-09" db="EMBL/GenBank/DDBJ databases">
        <authorList>
            <person name="Wang G."/>
            <person name="Yang Y."/>
            <person name="Su Y."/>
        </authorList>
    </citation>
    <scope>NUCLEOTIDE SEQUENCE</scope>
    <source>
        <strain evidence="2">ATCC 39006</strain>
    </source>
</reference>
<name>A0A2I5T395_SERS3</name>
<dbReference type="Proteomes" id="UP000017700">
    <property type="component" value="Chromosome"/>
</dbReference>
<keyword evidence="2" id="KW-0808">Transferase</keyword>
<organism evidence="2 3">
    <name type="scientific">Serratia sp. (strain ATCC 39006)</name>
    <name type="common">Prodigiosinella confusarubida</name>
    <dbReference type="NCBI Taxonomy" id="104623"/>
    <lineage>
        <taxon>Bacteria</taxon>
        <taxon>Pseudomonadati</taxon>
        <taxon>Pseudomonadota</taxon>
        <taxon>Gammaproteobacteria</taxon>
        <taxon>Enterobacterales</taxon>
        <taxon>Pectobacteriaceae</taxon>
        <taxon>Prodigiosinella</taxon>
    </lineage>
</organism>
<dbReference type="KEGG" id="serq:CWC46_03915"/>
<keyword evidence="3" id="KW-1185">Reference proteome</keyword>
<dbReference type="SUPFAM" id="SSF52309">
    <property type="entry name" value="N-(deoxy)ribosyltransferase-like"/>
    <property type="match status" value="1"/>
</dbReference>
<dbReference type="Gene3D" id="3.40.50.450">
    <property type="match status" value="1"/>
</dbReference>
<dbReference type="OrthoDB" id="4743790at2"/>